<accession>A0AAW2Z7V0</accession>
<evidence type="ECO:0000256" key="2">
    <source>
        <dbReference type="SAM" id="Phobius"/>
    </source>
</evidence>
<keyword evidence="2" id="KW-0812">Transmembrane</keyword>
<comment type="caution">
    <text evidence="3">The sequence shown here is derived from an EMBL/GenBank/DDBJ whole genome shotgun (WGS) entry which is preliminary data.</text>
</comment>
<evidence type="ECO:0000313" key="3">
    <source>
        <dbReference type="EMBL" id="KAL0484995.1"/>
    </source>
</evidence>
<evidence type="ECO:0000256" key="1">
    <source>
        <dbReference type="SAM" id="MobiDB-lite"/>
    </source>
</evidence>
<dbReference type="EMBL" id="JAOPGA020001095">
    <property type="protein sequence ID" value="KAL0484995.1"/>
    <property type="molecule type" value="Genomic_DNA"/>
</dbReference>
<dbReference type="AlphaFoldDB" id="A0AAW2Z7V0"/>
<gene>
    <name evidence="3" type="ORF">AKO1_003804</name>
</gene>
<reference evidence="3 4" key="1">
    <citation type="submission" date="2024-03" db="EMBL/GenBank/DDBJ databases">
        <title>The Acrasis kona genome and developmental transcriptomes reveal deep origins of eukaryotic multicellular pathways.</title>
        <authorList>
            <person name="Sheikh S."/>
            <person name="Fu C.-J."/>
            <person name="Brown M.W."/>
            <person name="Baldauf S.L."/>
        </authorList>
    </citation>
    <scope>NUCLEOTIDE SEQUENCE [LARGE SCALE GENOMIC DNA]</scope>
    <source>
        <strain evidence="3 4">ATCC MYA-3509</strain>
    </source>
</reference>
<keyword evidence="2" id="KW-1133">Transmembrane helix</keyword>
<evidence type="ECO:0000313" key="4">
    <source>
        <dbReference type="Proteomes" id="UP001431209"/>
    </source>
</evidence>
<protein>
    <submittedName>
        <fullName evidence="3">Uncharacterized protein</fullName>
    </submittedName>
</protein>
<name>A0AAW2Z7V0_9EUKA</name>
<keyword evidence="2" id="KW-0472">Membrane</keyword>
<feature type="region of interest" description="Disordered" evidence="1">
    <location>
        <begin position="756"/>
        <end position="777"/>
    </location>
</feature>
<feature type="region of interest" description="Disordered" evidence="1">
    <location>
        <begin position="1"/>
        <end position="20"/>
    </location>
</feature>
<feature type="compositionally biased region" description="Polar residues" evidence="1">
    <location>
        <begin position="764"/>
        <end position="777"/>
    </location>
</feature>
<dbReference type="Gene3D" id="2.60.120.380">
    <property type="match status" value="2"/>
</dbReference>
<dbReference type="Proteomes" id="UP001431209">
    <property type="component" value="Unassembled WGS sequence"/>
</dbReference>
<keyword evidence="4" id="KW-1185">Reference proteome</keyword>
<organism evidence="3 4">
    <name type="scientific">Acrasis kona</name>
    <dbReference type="NCBI Taxonomy" id="1008807"/>
    <lineage>
        <taxon>Eukaryota</taxon>
        <taxon>Discoba</taxon>
        <taxon>Heterolobosea</taxon>
        <taxon>Tetramitia</taxon>
        <taxon>Eutetramitia</taxon>
        <taxon>Acrasidae</taxon>
        <taxon>Acrasis</taxon>
    </lineage>
</organism>
<feature type="transmembrane region" description="Helical" evidence="2">
    <location>
        <begin position="689"/>
        <end position="714"/>
    </location>
</feature>
<sequence>MSGDADLYVSNQDEPRPTKSKHVWKSAGFRSDTVTILANDEKVQDKRFYIAVHAFGENTRFNLLAHYTGSTIRLSDGQPITSSVAYSQYAYFEFTISETFLGPVKISVTPTSGHRVSVFVAREDNQRPTAQHHTYRSTDFAQSTVNIESASQGSYYIGVLGYASSASSIPFTISASKGDEVLQINRQSVQRSLLQSEQDGYFFMFDPSSDSNIEHLSISVTLISGRIQLQVDPVTNVTYHYNDRHNSLGSVIMIHKSSPFTTNHWTNQWKAKVTALETSDYFIQIASAPNSTHISSMLSFNSHVELQEGVPHLQSVPFQSRFIYSLYLPYVDKQEDLQDYIITIRMLSGSISLYASQDPEQPPSPNHHTFASGIIKKDFTMHIDKKSLKPSVFWGNYLYISIYGHTFDIIFNNFNKFEMSIYRSNQPRYLSQDQPVLQSTSTKFMRYNVLNSNARPEDLEVFVDSCMDANHPVPPIFGDSILPFPNSTFHTYQSTFKSKFTRYLKSDEKRAKDEKVFYLTVENDLNVESNYSIYATTLSDSRPVVKHSKLSARFDSENSDGGVTFEMEIPLASHPDRYSSGHNYIYNIYARQLTNQDLEHLEDFNFDTPCAINQHGYRVHSIYSDRFNDTAGVGRIKAKMGPFDRKLNHVVNVIVHSNAMEGLTNTYNKAFVIGGVFYDSYPPNTPVQIVGYVFLSLFIILLVFAVLFLIYMIVGMAIKSQKGYSGWQALPNSFIWIKLVSILTCNRYPSGENYGTLQDDRSSTRNVTTSSGAYGSV</sequence>
<proteinExistence type="predicted"/>